<dbReference type="PANTHER" id="PTHR46663:SF4">
    <property type="entry name" value="DIGUANYLATE CYCLASE DGCT-RELATED"/>
    <property type="match status" value="1"/>
</dbReference>
<dbReference type="InterPro" id="IPR043128">
    <property type="entry name" value="Rev_trsase/Diguanyl_cyclase"/>
</dbReference>
<keyword evidence="6" id="KW-1185">Reference proteome</keyword>
<dbReference type="SUPFAM" id="SSF55073">
    <property type="entry name" value="Nucleotide cyclase"/>
    <property type="match status" value="1"/>
</dbReference>
<dbReference type="Pfam" id="PF00990">
    <property type="entry name" value="GGDEF"/>
    <property type="match status" value="1"/>
</dbReference>
<reference evidence="5 6" key="1">
    <citation type="journal article" date="2011" name="Front. Microbiol.">
        <title>Genomic signatures of strain selection and enhancement in Bacillus atrophaeus var. globigii, a historical biowarfare simulant.</title>
        <authorList>
            <person name="Gibbons H.S."/>
            <person name="Broomall S.M."/>
            <person name="McNew L.A."/>
            <person name="Daligault H."/>
            <person name="Chapman C."/>
            <person name="Bruce D."/>
            <person name="Karavis M."/>
            <person name="Krepps M."/>
            <person name="McGregor P.A."/>
            <person name="Hong C."/>
            <person name="Park K.H."/>
            <person name="Akmal A."/>
            <person name="Feldman A."/>
            <person name="Lin J.S."/>
            <person name="Chang W.E."/>
            <person name="Higgs B.W."/>
            <person name="Demirev P."/>
            <person name="Lindquist J."/>
            <person name="Liem A."/>
            <person name="Fochler E."/>
            <person name="Read T.D."/>
            <person name="Tapia R."/>
            <person name="Johnson S."/>
            <person name="Bishop-Lilly K.A."/>
            <person name="Detter C."/>
            <person name="Han C."/>
            <person name="Sozhamannan S."/>
            <person name="Rosenzweig C.N."/>
            <person name="Skowronski E.W."/>
        </authorList>
    </citation>
    <scope>NUCLEOTIDE SEQUENCE [LARGE SCALE GENOMIC DNA]</scope>
    <source>
        <strain evidence="5 6">GYP-17</strain>
    </source>
</reference>
<dbReference type="InterPro" id="IPR052163">
    <property type="entry name" value="DGC-Regulatory_Protein"/>
</dbReference>
<dbReference type="PROSITE" id="PS50887">
    <property type="entry name" value="GGDEF"/>
    <property type="match status" value="1"/>
</dbReference>
<evidence type="ECO:0000313" key="6">
    <source>
        <dbReference type="Proteomes" id="UP000288405"/>
    </source>
</evidence>
<evidence type="ECO:0000256" key="3">
    <source>
        <dbReference type="SAM" id="Phobius"/>
    </source>
</evidence>
<proteinExistence type="predicted"/>
<keyword evidence="3" id="KW-0472">Membrane</keyword>
<sequence>MLPNLPLPRTMHPRSRMRHLHNPHPRASQGTQKRPCGLLWRSIWLALVLLVVDFAITHAHAARTDSEGSALRIHYDPELETVLDAMLGTGMYPVDRERFAQFLADTDVYMPIGTFVRAWTYRVLELVHAERDYSEALALSQELISKAKAVGFADAIAEAYGGKIEALQAAGKRDRAVAAIVLLQPYLEATSEQRVQFFVHNTAGRVLQESQQFEEALEHYLSAQQAISLGAGLQTVRRRQFLNLHIARLQAELEHYEPAFELVESTIAEAMREGVHHRLPELYLLKGYVQGSLNPDDPRQSIATYEKSLYWAIENNDVHRQVVARNNIGSVLISLGDYRSAATVLLEARTIAVSEGMIRELQFVDFNLANIDVRNGDYEAGIERMLAIVDYMRSANMQRDYAEMLSYLADAYSLADRQKERADVLEELLHLRQRIFRSERDQMLSELQARFEAQESAQQIAFLQQQNQLQDQEIANASLQRRITFLFALSVILACMMLFFAYRAARRANKRLNRTNQDLHEQTLRDPLTGLLNRRAMRVILDQRTGSNGKPTRDSAMVLLDIDYFKQINDTLGHEAGDQVLIAIANRLRGASQHDEQIIRWGGEEFLIYIPDARHLDLAWYVQKLLSLLATRPVVYHDQDIVVSTTIGAVRLPLPGAEGTLTETQQLEDALRMTDAMLYLGKLHGRNQARVLQQFSRPYPEVREAILADLEHALNADQISLDILYGPPVKR</sequence>
<dbReference type="NCBIfam" id="TIGR00254">
    <property type="entry name" value="GGDEF"/>
    <property type="match status" value="1"/>
</dbReference>
<evidence type="ECO:0000256" key="1">
    <source>
        <dbReference type="SAM" id="Coils"/>
    </source>
</evidence>
<dbReference type="InterPro" id="IPR000160">
    <property type="entry name" value="GGDEF_dom"/>
</dbReference>
<dbReference type="Gene3D" id="3.30.70.270">
    <property type="match status" value="1"/>
</dbReference>
<organism evidence="5 6">
    <name type="scientific">Aliidiomarina sanyensis</name>
    <dbReference type="NCBI Taxonomy" id="1249555"/>
    <lineage>
        <taxon>Bacteria</taxon>
        <taxon>Pseudomonadati</taxon>
        <taxon>Pseudomonadota</taxon>
        <taxon>Gammaproteobacteria</taxon>
        <taxon>Alteromonadales</taxon>
        <taxon>Idiomarinaceae</taxon>
        <taxon>Aliidiomarina</taxon>
    </lineage>
</organism>
<dbReference type="InterPro" id="IPR029787">
    <property type="entry name" value="Nucleotide_cyclase"/>
</dbReference>
<feature type="region of interest" description="Disordered" evidence="2">
    <location>
        <begin position="1"/>
        <end position="32"/>
    </location>
</feature>
<dbReference type="SUPFAM" id="SSF48452">
    <property type="entry name" value="TPR-like"/>
    <property type="match status" value="2"/>
</dbReference>
<keyword evidence="1" id="KW-0175">Coiled coil</keyword>
<dbReference type="InterPro" id="IPR011990">
    <property type="entry name" value="TPR-like_helical_dom_sf"/>
</dbReference>
<comment type="caution">
    <text evidence="5">The sequence shown here is derived from an EMBL/GenBank/DDBJ whole genome shotgun (WGS) entry which is preliminary data.</text>
</comment>
<feature type="coiled-coil region" evidence="1">
    <location>
        <begin position="453"/>
        <end position="525"/>
    </location>
</feature>
<gene>
    <name evidence="5" type="ORF">CWE11_05445</name>
</gene>
<dbReference type="PANTHER" id="PTHR46663">
    <property type="entry name" value="DIGUANYLATE CYCLASE DGCT-RELATED"/>
    <property type="match status" value="1"/>
</dbReference>
<feature type="domain" description="GGDEF" evidence="4">
    <location>
        <begin position="553"/>
        <end position="694"/>
    </location>
</feature>
<feature type="compositionally biased region" description="Basic residues" evidence="2">
    <location>
        <begin position="11"/>
        <end position="24"/>
    </location>
</feature>
<name>A0A432WK55_9GAMM</name>
<protein>
    <recommendedName>
        <fullName evidence="4">GGDEF domain-containing protein</fullName>
    </recommendedName>
</protein>
<dbReference type="Gene3D" id="1.25.40.10">
    <property type="entry name" value="Tetratricopeptide repeat domain"/>
    <property type="match status" value="2"/>
</dbReference>
<keyword evidence="3" id="KW-1133">Transmembrane helix</keyword>
<evidence type="ECO:0000256" key="2">
    <source>
        <dbReference type="SAM" id="MobiDB-lite"/>
    </source>
</evidence>
<dbReference type="EMBL" id="PIPM01000004">
    <property type="protein sequence ID" value="RUO34173.1"/>
    <property type="molecule type" value="Genomic_DNA"/>
</dbReference>
<dbReference type="SMART" id="SM00267">
    <property type="entry name" value="GGDEF"/>
    <property type="match status" value="1"/>
</dbReference>
<keyword evidence="3" id="KW-0812">Transmembrane</keyword>
<evidence type="ECO:0000313" key="5">
    <source>
        <dbReference type="EMBL" id="RUO34173.1"/>
    </source>
</evidence>
<dbReference type="CDD" id="cd01949">
    <property type="entry name" value="GGDEF"/>
    <property type="match status" value="1"/>
</dbReference>
<dbReference type="Proteomes" id="UP000288405">
    <property type="component" value="Unassembled WGS sequence"/>
</dbReference>
<feature type="transmembrane region" description="Helical" evidence="3">
    <location>
        <begin position="483"/>
        <end position="502"/>
    </location>
</feature>
<dbReference type="AlphaFoldDB" id="A0A432WK55"/>
<evidence type="ECO:0000259" key="4">
    <source>
        <dbReference type="PROSITE" id="PS50887"/>
    </source>
</evidence>
<accession>A0A432WK55</accession>